<dbReference type="InterPro" id="IPR006015">
    <property type="entry name" value="Universal_stress_UspA"/>
</dbReference>
<accession>A0A0F6W6F7</accession>
<evidence type="ECO:0000313" key="4">
    <source>
        <dbReference type="Proteomes" id="UP000034883"/>
    </source>
</evidence>
<dbReference type="PANTHER" id="PTHR46268">
    <property type="entry name" value="STRESS RESPONSE PROTEIN NHAX"/>
    <property type="match status" value="1"/>
</dbReference>
<reference evidence="3 4" key="1">
    <citation type="submission" date="2015-03" db="EMBL/GenBank/DDBJ databases">
        <title>Genome assembly of Sandaracinus amylolyticus DSM 53668.</title>
        <authorList>
            <person name="Sharma G."/>
            <person name="Subramanian S."/>
        </authorList>
    </citation>
    <scope>NUCLEOTIDE SEQUENCE [LARGE SCALE GENOMIC DNA]</scope>
    <source>
        <strain evidence="3 4">DSM 53668</strain>
    </source>
</reference>
<sequence length="151" mass="16320">MPAIHRVLVPVDFSESSERAADYAVALARQLGAGVHFLHAWQMPVYAFPDGAVILGPDVVAQITTELQRSLDALVERHKEPELAVEGHLAQGLPDREIVRAAGELGCELIVMGTHGRTGLPHLFLGSVAERVVRSSSVPVLTVPPDRTKHK</sequence>
<name>A0A0F6W6F7_9BACT</name>
<dbReference type="OrthoDB" id="3217301at2"/>
<dbReference type="CDD" id="cd00293">
    <property type="entry name" value="USP-like"/>
    <property type="match status" value="1"/>
</dbReference>
<dbReference type="InterPro" id="IPR006016">
    <property type="entry name" value="UspA"/>
</dbReference>
<dbReference type="Gene3D" id="3.40.50.620">
    <property type="entry name" value="HUPs"/>
    <property type="match status" value="1"/>
</dbReference>
<evidence type="ECO:0000259" key="2">
    <source>
        <dbReference type="Pfam" id="PF00582"/>
    </source>
</evidence>
<comment type="similarity">
    <text evidence="1">Belongs to the universal stress protein A family.</text>
</comment>
<gene>
    <name evidence="3" type="ORF">DB32_005657</name>
</gene>
<feature type="domain" description="UspA" evidence="2">
    <location>
        <begin position="5"/>
        <end position="144"/>
    </location>
</feature>
<dbReference type="STRING" id="927083.DB32_005657"/>
<dbReference type="PRINTS" id="PR01438">
    <property type="entry name" value="UNVRSLSTRESS"/>
</dbReference>
<dbReference type="InterPro" id="IPR014729">
    <property type="entry name" value="Rossmann-like_a/b/a_fold"/>
</dbReference>
<dbReference type="PANTHER" id="PTHR46268:SF6">
    <property type="entry name" value="UNIVERSAL STRESS PROTEIN UP12"/>
    <property type="match status" value="1"/>
</dbReference>
<protein>
    <submittedName>
        <fullName evidence="3">Universal stress protein family</fullName>
    </submittedName>
</protein>
<dbReference type="RefSeq" id="WP_053235642.1">
    <property type="nucleotide sequence ID" value="NZ_CP011125.1"/>
</dbReference>
<organism evidence="3 4">
    <name type="scientific">Sandaracinus amylolyticus</name>
    <dbReference type="NCBI Taxonomy" id="927083"/>
    <lineage>
        <taxon>Bacteria</taxon>
        <taxon>Pseudomonadati</taxon>
        <taxon>Myxococcota</taxon>
        <taxon>Polyangia</taxon>
        <taxon>Polyangiales</taxon>
        <taxon>Sandaracinaceae</taxon>
        <taxon>Sandaracinus</taxon>
    </lineage>
</organism>
<dbReference type="AlphaFoldDB" id="A0A0F6W6F7"/>
<evidence type="ECO:0000256" key="1">
    <source>
        <dbReference type="ARBA" id="ARBA00008791"/>
    </source>
</evidence>
<keyword evidence="4" id="KW-1185">Reference proteome</keyword>
<dbReference type="KEGG" id="samy:DB32_005657"/>
<dbReference type="Proteomes" id="UP000034883">
    <property type="component" value="Chromosome"/>
</dbReference>
<dbReference type="EMBL" id="CP011125">
    <property type="protein sequence ID" value="AKF08508.1"/>
    <property type="molecule type" value="Genomic_DNA"/>
</dbReference>
<dbReference type="Pfam" id="PF00582">
    <property type="entry name" value="Usp"/>
    <property type="match status" value="1"/>
</dbReference>
<dbReference type="SUPFAM" id="SSF52402">
    <property type="entry name" value="Adenine nucleotide alpha hydrolases-like"/>
    <property type="match status" value="1"/>
</dbReference>
<evidence type="ECO:0000313" key="3">
    <source>
        <dbReference type="EMBL" id="AKF08508.1"/>
    </source>
</evidence>
<proteinExistence type="inferred from homology"/>